<feature type="transmembrane region" description="Helical" evidence="8">
    <location>
        <begin position="249"/>
        <end position="271"/>
    </location>
</feature>
<keyword evidence="5 8" id="KW-0812">Transmembrane</keyword>
<organism evidence="9 10">
    <name type="scientific">Streptomyces gossypii</name>
    <dbReference type="NCBI Taxonomy" id="2883101"/>
    <lineage>
        <taxon>Bacteria</taxon>
        <taxon>Bacillati</taxon>
        <taxon>Actinomycetota</taxon>
        <taxon>Actinomycetes</taxon>
        <taxon>Kitasatosporales</taxon>
        <taxon>Streptomycetaceae</taxon>
        <taxon>Streptomyces</taxon>
    </lineage>
</organism>
<keyword evidence="7 8" id="KW-0472">Membrane</keyword>
<protein>
    <submittedName>
        <fullName evidence="9">Iron chelate uptake ABC transporter family permease subunit</fullName>
    </submittedName>
</protein>
<dbReference type="SUPFAM" id="SSF81345">
    <property type="entry name" value="ABC transporter involved in vitamin B12 uptake, BtuC"/>
    <property type="match status" value="1"/>
</dbReference>
<dbReference type="Proteomes" id="UP001156389">
    <property type="component" value="Unassembled WGS sequence"/>
</dbReference>
<sequence length="345" mass="34910">MSVLRTAGGFSLAYRPRGLAVGAGCAVLALVAAVFAIGSGSGDYPMSFGQVLRTLLGTGDPADEFIVNDVRLPRVATALLVGAALAVAGAVFQSVVRNPLGSPDVLGFTQGAATGALTVIVVFGGGSLALASGAVVGGLATGLLIYALAWRQGVHGYRLVLIGIGITAILTGVNGYLLTRAQITDAARAVLWITGSLDGRGWDDAMPLLVAMAVLLPVVLIGCARALHMLEMGDDAAFALGVRVERTRLTVLAAAVLLVSFGAAAAGPVAFVALTAPQLARRLTKSPGPNLLPSLCVGAALLVTADLAAQRVFADRQLPVGVVTGVLGGGYLVWLLATERKAGRI</sequence>
<evidence type="ECO:0000256" key="2">
    <source>
        <dbReference type="ARBA" id="ARBA00007935"/>
    </source>
</evidence>
<keyword evidence="6 8" id="KW-1133">Transmembrane helix</keyword>
<name>A0ABT2JM75_9ACTN</name>
<keyword evidence="10" id="KW-1185">Reference proteome</keyword>
<keyword evidence="4" id="KW-1003">Cell membrane</keyword>
<feature type="transmembrane region" description="Helical" evidence="8">
    <location>
        <begin position="20"/>
        <end position="38"/>
    </location>
</feature>
<comment type="caution">
    <text evidence="9">The sequence shown here is derived from an EMBL/GenBank/DDBJ whole genome shotgun (WGS) entry which is preliminary data.</text>
</comment>
<accession>A0ABT2JM75</accession>
<dbReference type="RefSeq" id="WP_260215913.1">
    <property type="nucleotide sequence ID" value="NZ_JAJAGO010000001.1"/>
</dbReference>
<evidence type="ECO:0000256" key="7">
    <source>
        <dbReference type="ARBA" id="ARBA00023136"/>
    </source>
</evidence>
<comment type="similarity">
    <text evidence="2">Belongs to the binding-protein-dependent transport system permease family. FecCD subfamily.</text>
</comment>
<keyword evidence="3" id="KW-0813">Transport</keyword>
<feature type="transmembrane region" description="Helical" evidence="8">
    <location>
        <begin position="159"/>
        <end position="178"/>
    </location>
</feature>
<evidence type="ECO:0000256" key="6">
    <source>
        <dbReference type="ARBA" id="ARBA00022989"/>
    </source>
</evidence>
<feature type="transmembrane region" description="Helical" evidence="8">
    <location>
        <begin position="205"/>
        <end position="228"/>
    </location>
</feature>
<dbReference type="InterPro" id="IPR037294">
    <property type="entry name" value="ABC_BtuC-like"/>
</dbReference>
<dbReference type="InterPro" id="IPR000522">
    <property type="entry name" value="ABC_transptr_permease_BtuC"/>
</dbReference>
<evidence type="ECO:0000256" key="1">
    <source>
        <dbReference type="ARBA" id="ARBA00004651"/>
    </source>
</evidence>
<dbReference type="PANTHER" id="PTHR30472">
    <property type="entry name" value="FERRIC ENTEROBACTIN TRANSPORT SYSTEM PERMEASE PROTEIN"/>
    <property type="match status" value="1"/>
</dbReference>
<dbReference type="CDD" id="cd06550">
    <property type="entry name" value="TM_ABC_iron-siderophores_like"/>
    <property type="match status" value="1"/>
</dbReference>
<evidence type="ECO:0000256" key="5">
    <source>
        <dbReference type="ARBA" id="ARBA00022692"/>
    </source>
</evidence>
<proteinExistence type="inferred from homology"/>
<feature type="transmembrane region" description="Helical" evidence="8">
    <location>
        <begin position="75"/>
        <end position="96"/>
    </location>
</feature>
<gene>
    <name evidence="9" type="ORF">LHJ74_03365</name>
</gene>
<evidence type="ECO:0000256" key="3">
    <source>
        <dbReference type="ARBA" id="ARBA00022448"/>
    </source>
</evidence>
<dbReference type="Gene3D" id="1.10.3470.10">
    <property type="entry name" value="ABC transporter involved in vitamin B12 uptake, BtuC"/>
    <property type="match status" value="1"/>
</dbReference>
<evidence type="ECO:0000256" key="4">
    <source>
        <dbReference type="ARBA" id="ARBA00022475"/>
    </source>
</evidence>
<evidence type="ECO:0000313" key="10">
    <source>
        <dbReference type="Proteomes" id="UP001156389"/>
    </source>
</evidence>
<reference evidence="9 10" key="1">
    <citation type="submission" date="2021-10" db="EMBL/GenBank/DDBJ databases">
        <title>Streptomyces gossypii sp. nov., isolated from soil collected from cotton field.</title>
        <authorList>
            <person name="Ge X."/>
            <person name="Chen X."/>
            <person name="Liu W."/>
        </authorList>
    </citation>
    <scope>NUCLEOTIDE SEQUENCE [LARGE SCALE GENOMIC DNA]</scope>
    <source>
        <strain evidence="9 10">N2-109</strain>
    </source>
</reference>
<comment type="subcellular location">
    <subcellularLocation>
        <location evidence="1">Cell membrane</location>
        <topology evidence="1">Multi-pass membrane protein</topology>
    </subcellularLocation>
</comment>
<evidence type="ECO:0000313" key="9">
    <source>
        <dbReference type="EMBL" id="MCT2588983.1"/>
    </source>
</evidence>
<dbReference type="EMBL" id="JAJAGO010000001">
    <property type="protein sequence ID" value="MCT2588983.1"/>
    <property type="molecule type" value="Genomic_DNA"/>
</dbReference>
<dbReference type="PANTHER" id="PTHR30472:SF24">
    <property type="entry name" value="FERRIC ENTEROBACTIN TRANSPORT SYSTEM PERMEASE PROTEIN FEPG"/>
    <property type="match status" value="1"/>
</dbReference>
<evidence type="ECO:0000256" key="8">
    <source>
        <dbReference type="SAM" id="Phobius"/>
    </source>
</evidence>
<dbReference type="Pfam" id="PF01032">
    <property type="entry name" value="FecCD"/>
    <property type="match status" value="1"/>
</dbReference>
<feature type="transmembrane region" description="Helical" evidence="8">
    <location>
        <begin position="116"/>
        <end position="147"/>
    </location>
</feature>
<feature type="transmembrane region" description="Helical" evidence="8">
    <location>
        <begin position="318"/>
        <end position="337"/>
    </location>
</feature>